<dbReference type="Proteomes" id="UP000009374">
    <property type="component" value="Unassembled WGS sequence"/>
</dbReference>
<dbReference type="InterPro" id="IPR029787">
    <property type="entry name" value="Nucleotide_cyclase"/>
</dbReference>
<dbReference type="GO" id="GO:0020037">
    <property type="term" value="F:heme binding"/>
    <property type="evidence" value="ECO:0007669"/>
    <property type="project" value="InterPro"/>
</dbReference>
<dbReference type="InterPro" id="IPR000700">
    <property type="entry name" value="PAS-assoc_C"/>
</dbReference>
<reference evidence="6 7" key="1">
    <citation type="journal article" date="2009" name="Appl. Environ. Microbiol.">
        <title>Community genomic and proteomic analyses of chemoautotrophic iron-oxidizing "Leptospirillum rubarum" (Group II) and "Leptospirillum ferrodiazotrophum" (Group III) bacteria in acid mine drainage biofilms.</title>
        <authorList>
            <person name="Goltsman D.S."/>
            <person name="Denef V.J."/>
            <person name="Singer S.W."/>
            <person name="VerBerkmoes N.C."/>
            <person name="Lefsrud M."/>
            <person name="Mueller R.S."/>
            <person name="Dick G.J."/>
            <person name="Sun C.L."/>
            <person name="Wheeler K.E."/>
            <person name="Zemla A."/>
            <person name="Baker B.J."/>
            <person name="Hauser L."/>
            <person name="Land M."/>
            <person name="Shah M.B."/>
            <person name="Thelen M.P."/>
            <person name="Hettich R.L."/>
            <person name="Banfield J.F."/>
        </authorList>
    </citation>
    <scope>NUCLEOTIDE SEQUENCE [LARGE SCALE GENOMIC DNA]</scope>
</reference>
<dbReference type="PROSITE" id="PS50887">
    <property type="entry name" value="GGDEF"/>
    <property type="match status" value="1"/>
</dbReference>
<dbReference type="SUPFAM" id="SSF46458">
    <property type="entry name" value="Globin-like"/>
    <property type="match status" value="1"/>
</dbReference>
<dbReference type="GO" id="GO:0019825">
    <property type="term" value="F:oxygen binding"/>
    <property type="evidence" value="ECO:0007669"/>
    <property type="project" value="InterPro"/>
</dbReference>
<dbReference type="PANTHER" id="PTHR44757">
    <property type="entry name" value="DIGUANYLATE CYCLASE DGCP"/>
    <property type="match status" value="1"/>
</dbReference>
<feature type="domain" description="PAS" evidence="3">
    <location>
        <begin position="738"/>
        <end position="808"/>
    </location>
</feature>
<dbReference type="Gene3D" id="3.30.450.20">
    <property type="entry name" value="PAS domain"/>
    <property type="match status" value="4"/>
</dbReference>
<dbReference type="NCBIfam" id="TIGR00229">
    <property type="entry name" value="sensory_box"/>
    <property type="match status" value="3"/>
</dbReference>
<dbReference type="Pfam" id="PF13426">
    <property type="entry name" value="PAS_9"/>
    <property type="match status" value="3"/>
</dbReference>
<organism evidence="6 7">
    <name type="scientific">Leptospirillum ferrodiazotrophum</name>
    <dbReference type="NCBI Taxonomy" id="412449"/>
    <lineage>
        <taxon>Bacteria</taxon>
        <taxon>Pseudomonadati</taxon>
        <taxon>Nitrospirota</taxon>
        <taxon>Nitrospiria</taxon>
        <taxon>Nitrospirales</taxon>
        <taxon>Nitrospiraceae</taxon>
        <taxon>Leptospirillum</taxon>
    </lineage>
</organism>
<dbReference type="InterPro" id="IPR035965">
    <property type="entry name" value="PAS-like_dom_sf"/>
</dbReference>
<dbReference type="Pfam" id="PF13188">
    <property type="entry name" value="PAS_8"/>
    <property type="match status" value="1"/>
</dbReference>
<feature type="domain" description="PAC" evidence="4">
    <location>
        <begin position="809"/>
        <end position="863"/>
    </location>
</feature>
<dbReference type="SMART" id="SM00091">
    <property type="entry name" value="PAS"/>
    <property type="match status" value="4"/>
</dbReference>
<evidence type="ECO:0000259" key="3">
    <source>
        <dbReference type="PROSITE" id="PS50112"/>
    </source>
</evidence>
<keyword evidence="7" id="KW-1185">Reference proteome</keyword>
<dbReference type="EMBL" id="GG693857">
    <property type="protein sequence ID" value="EES53679.1"/>
    <property type="molecule type" value="Genomic_DNA"/>
</dbReference>
<evidence type="ECO:0000313" key="7">
    <source>
        <dbReference type="Proteomes" id="UP000009374"/>
    </source>
</evidence>
<dbReference type="Pfam" id="PF13185">
    <property type="entry name" value="GAF_2"/>
    <property type="match status" value="1"/>
</dbReference>
<dbReference type="Pfam" id="PF00990">
    <property type="entry name" value="GGDEF"/>
    <property type="match status" value="1"/>
</dbReference>
<dbReference type="CDD" id="cd14759">
    <property type="entry name" value="GS_GGDEF_2"/>
    <property type="match status" value="1"/>
</dbReference>
<dbReference type="PROSITE" id="PS50113">
    <property type="entry name" value="PAC"/>
    <property type="match status" value="1"/>
</dbReference>
<proteinExistence type="predicted"/>
<dbReference type="Gene3D" id="3.30.70.270">
    <property type="match status" value="1"/>
</dbReference>
<evidence type="ECO:0000313" key="6">
    <source>
        <dbReference type="EMBL" id="EES53679.1"/>
    </source>
</evidence>
<dbReference type="InterPro" id="IPR000160">
    <property type="entry name" value="GGDEF_dom"/>
</dbReference>
<dbReference type="SUPFAM" id="SSF55073">
    <property type="entry name" value="Nucleotide cyclase"/>
    <property type="match status" value="1"/>
</dbReference>
<feature type="domain" description="PAS" evidence="3">
    <location>
        <begin position="15"/>
        <end position="68"/>
    </location>
</feature>
<dbReference type="InterPro" id="IPR012292">
    <property type="entry name" value="Globin/Proto"/>
</dbReference>
<dbReference type="Pfam" id="PF11563">
    <property type="entry name" value="Protoglobin"/>
    <property type="match status" value="1"/>
</dbReference>
<dbReference type="SUPFAM" id="SSF55785">
    <property type="entry name" value="PYP-like sensor domain (PAS domain)"/>
    <property type="match status" value="3"/>
</dbReference>
<dbReference type="SMART" id="SM00086">
    <property type="entry name" value="PAC"/>
    <property type="match status" value="3"/>
</dbReference>
<dbReference type="InterPro" id="IPR044398">
    <property type="entry name" value="Globin-sensor_dom"/>
</dbReference>
<dbReference type="SMART" id="SM00267">
    <property type="entry name" value="GGDEF"/>
    <property type="match status" value="1"/>
</dbReference>
<dbReference type="InterPro" id="IPR000014">
    <property type="entry name" value="PAS"/>
</dbReference>
<feature type="domain" description="GGDEF" evidence="5">
    <location>
        <begin position="898"/>
        <end position="1036"/>
    </location>
</feature>
<dbReference type="SMART" id="SM00065">
    <property type="entry name" value="GAF"/>
    <property type="match status" value="1"/>
</dbReference>
<name>C6HUQ3_9BACT</name>
<evidence type="ECO:0000256" key="1">
    <source>
        <dbReference type="ARBA" id="ARBA00015125"/>
    </source>
</evidence>
<gene>
    <name evidence="6" type="ORF">UBAL3_69480047</name>
</gene>
<accession>C6HUQ3</accession>
<dbReference type="InterPro" id="IPR043128">
    <property type="entry name" value="Rev_trsase/Diguanyl_cyclase"/>
</dbReference>
<dbReference type="PROSITE" id="PS50112">
    <property type="entry name" value="PAS"/>
    <property type="match status" value="2"/>
</dbReference>
<dbReference type="InterPro" id="IPR009050">
    <property type="entry name" value="Globin-like_sf"/>
</dbReference>
<evidence type="ECO:0000259" key="4">
    <source>
        <dbReference type="PROSITE" id="PS50113"/>
    </source>
</evidence>
<dbReference type="InterPro" id="IPR001610">
    <property type="entry name" value="PAC"/>
</dbReference>
<dbReference type="SUPFAM" id="SSF55781">
    <property type="entry name" value="GAF domain-like"/>
    <property type="match status" value="2"/>
</dbReference>
<sequence>MESDSTGSSRDEGDIQDWLPRILEMATDAIYITDEKGLLIFSSPTLADSLGYRVGELLRRPISLWQPEWEGDSLIRHIEEILALPPDTTLTVESWHQKRDGTVVPVEIRSRPFIKNGTPYALHCARDISRRKAADRDRKTLSEYNRLLIEANRTLLAASDEASLYDALCRLASSLEGIALAWIGHPGEEGYFHILASNGEAGWLDLVQIPSSPEITGITSAPYLAWKSGEPVFNLTFDETLADDPSPFSRKVQEAIGLFGFKSLAAIPITGREGERLVLTLYHLVPKAFDPPLQDVLSELSRDLSRGLERLQILRSRQEALAFKKALLDNALSGILLVRDRTIVTVNAHMIKMFGYERPEELEGQSVRCLYLDNDEFLRVGKLLYPAVFHEGRVLVTDVRGRKKTGEALWADFSIATARVGGEEILVATIYDTTDRHLHARALERLAAVNALHARANVILSTVEDEKRLLMDLCNLAITQSGVVLSWVGQPDPHGEIEFLAAAGATDFLREARISIQPDSPNGQGPTGRAFREGRAIFESSFSFPPGPAPWKETARRYGLESLAVLPVFHKGRLWGLFALYYGERQEFEAPVQSVLEELAQSLSRGLDRLDLKAVERRTSALNAAILDASSLGIILTKGSVVRFANNRMEELLHRFGPFEGRSLLEILGDPAEPSGLETRILVPSRDHERLTLEIPLDLPETGEPRWLEMTGIPFEQEGFDTLWTISDITLRKKAREGETLLARALVAVHEGVIITDSQRRIIYTNEAFTTITGYRHDEVVGRDCRLLQGEGSDRETVDEIRQALDSGQSYRGQILNYRKDGSTFWNLLTLSPVRNSEGAITHFVGVLNDISEFRELLAQNSRLTFSVQHDPLTGLLNRAALEDHLLRLVARKNRQGGGFIVGILDLDDFKPVNDTFGHSAGDTLLQELARRLSDTIRSHDFIARLGGDEFALVIEDIVNPTTPEFHAFLDRLRQTIENPFEILPGRMTHMGLSLGVAFYPSDALDPEMLLREADRALCHIKEKKLAREKWWHLAGDPDVGSSSREIDAYDDQAKALLEKYAESIDPAVEQFVEAFYGKLDGLPESRTILETLGEEGRRILALRQCEHLRFLLSPRTEREAILSRAKIVGQIHCLSGISNSLLVAGMNLYRKLLASQIHRGIVPDRDRTKILAIADQRIEDHIRMELESEIATIGRYMEATLAELPMKPAQDACPEVDLLQSLPGVLGIFYLSLPPQSRRGVILASSGHQRETLASLFEEAYDRETLQEISTLRTRSLQNPELPQSFRRLAQTNVRSILEIPVRHSHGRERNPAGSSGPYDHWLVVAGEHIHQFNSSWARQFAHTLRQKIEKRL</sequence>
<dbReference type="CDD" id="cd01949">
    <property type="entry name" value="GGDEF"/>
    <property type="match status" value="1"/>
</dbReference>
<dbReference type="NCBIfam" id="TIGR00254">
    <property type="entry name" value="GGDEF"/>
    <property type="match status" value="1"/>
</dbReference>
<evidence type="ECO:0000259" key="5">
    <source>
        <dbReference type="PROSITE" id="PS50887"/>
    </source>
</evidence>
<dbReference type="InterPro" id="IPR052155">
    <property type="entry name" value="Biofilm_reg_signaling"/>
</dbReference>
<dbReference type="CDD" id="cd00130">
    <property type="entry name" value="PAS"/>
    <property type="match status" value="3"/>
</dbReference>
<evidence type="ECO:0000256" key="2">
    <source>
        <dbReference type="ARBA" id="ARBA00029839"/>
    </source>
</evidence>
<dbReference type="Gene3D" id="1.10.490.10">
    <property type="entry name" value="Globins"/>
    <property type="match status" value="1"/>
</dbReference>
<dbReference type="Gene3D" id="3.30.450.40">
    <property type="match status" value="2"/>
</dbReference>
<dbReference type="InterPro" id="IPR029016">
    <property type="entry name" value="GAF-like_dom_sf"/>
</dbReference>
<protein>
    <recommendedName>
        <fullName evidence="1">Diguanylate cyclase DosC</fullName>
    </recommendedName>
    <alternativeName>
        <fullName evidence="2">Direct oxygen-sensing cyclase</fullName>
    </alternativeName>
</protein>
<dbReference type="PANTHER" id="PTHR44757:SF2">
    <property type="entry name" value="BIOFILM ARCHITECTURE MAINTENANCE PROTEIN MBAA"/>
    <property type="match status" value="1"/>
</dbReference>
<dbReference type="InterPro" id="IPR003018">
    <property type="entry name" value="GAF"/>
</dbReference>